<gene>
    <name evidence="1" type="ORF">VF08_23465</name>
</gene>
<accession>A0A9Q5Z985</accession>
<protein>
    <submittedName>
        <fullName evidence="1">Uncharacterized protein</fullName>
    </submittedName>
</protein>
<organism evidence="1 2">
    <name type="scientific">Nostoc linckia z8</name>
    <dbReference type="NCBI Taxonomy" id="1628746"/>
    <lineage>
        <taxon>Bacteria</taxon>
        <taxon>Bacillati</taxon>
        <taxon>Cyanobacteriota</taxon>
        <taxon>Cyanophyceae</taxon>
        <taxon>Nostocales</taxon>
        <taxon>Nostocaceae</taxon>
        <taxon>Nostoc</taxon>
    </lineage>
</organism>
<evidence type="ECO:0000313" key="1">
    <source>
        <dbReference type="EMBL" id="PHK00824.1"/>
    </source>
</evidence>
<dbReference type="AlphaFoldDB" id="A0A9Q5Z985"/>
<proteinExistence type="predicted"/>
<dbReference type="EMBL" id="LAHD01000078">
    <property type="protein sequence ID" value="PHK00824.1"/>
    <property type="molecule type" value="Genomic_DNA"/>
</dbReference>
<evidence type="ECO:0000313" key="2">
    <source>
        <dbReference type="Proteomes" id="UP000222310"/>
    </source>
</evidence>
<reference evidence="1 2" key="1">
    <citation type="submission" date="2015-02" db="EMBL/GenBank/DDBJ databases">
        <title>Nostoc linckia genome annotation.</title>
        <authorList>
            <person name="Zhou Z."/>
        </authorList>
    </citation>
    <scope>NUCLEOTIDE SEQUENCE [LARGE SCALE GENOMIC DNA]</scope>
    <source>
        <strain evidence="2">z8</strain>
    </source>
</reference>
<name>A0A9Q5Z985_NOSLI</name>
<dbReference type="Proteomes" id="UP000222310">
    <property type="component" value="Unassembled WGS sequence"/>
</dbReference>
<sequence length="167" mass="19355">MSAVHDSLEAAHAWLDERCEAHDMDAGDWQHPEYWGGTETPPALYEVEDQEKIERDFKDAVAAAKDLYDLRDALNEYNAACAYAEKMEALHESGGDEYSCGFEEILKEKRHYRRADFDVLDMPTPTFGGERPDEKKYCNFESWDEKNILFFDEDGEYFVATRDEEDA</sequence>
<comment type="caution">
    <text evidence="1">The sequence shown here is derived from an EMBL/GenBank/DDBJ whole genome shotgun (WGS) entry which is preliminary data.</text>
</comment>